<feature type="non-terminal residue" evidence="2">
    <location>
        <position position="1"/>
    </location>
</feature>
<dbReference type="Proteomes" id="UP000789342">
    <property type="component" value="Unassembled WGS sequence"/>
</dbReference>
<gene>
    <name evidence="2" type="ORF">AMORRO_LOCUS13167</name>
</gene>
<proteinExistence type="predicted"/>
<sequence>MANNQQLSQLSEALSSASQQILDATETHILTPAPIPITPQQITPTATHSTSQQDSTLEATPLITLQRVSAPEEPAIILL</sequence>
<dbReference type="EMBL" id="CAJVPV010021558">
    <property type="protein sequence ID" value="CAG8718311.1"/>
    <property type="molecule type" value="Genomic_DNA"/>
</dbReference>
<evidence type="ECO:0000313" key="3">
    <source>
        <dbReference type="Proteomes" id="UP000789342"/>
    </source>
</evidence>
<dbReference type="AlphaFoldDB" id="A0A9N9I3F9"/>
<keyword evidence="3" id="KW-1185">Reference proteome</keyword>
<feature type="compositionally biased region" description="Low complexity" evidence="1">
    <location>
        <begin position="38"/>
        <end position="47"/>
    </location>
</feature>
<reference evidence="2" key="1">
    <citation type="submission" date="2021-06" db="EMBL/GenBank/DDBJ databases">
        <authorList>
            <person name="Kallberg Y."/>
            <person name="Tangrot J."/>
            <person name="Rosling A."/>
        </authorList>
    </citation>
    <scope>NUCLEOTIDE SEQUENCE</scope>
    <source>
        <strain evidence="2">CL551</strain>
    </source>
</reference>
<evidence type="ECO:0000256" key="1">
    <source>
        <dbReference type="SAM" id="MobiDB-lite"/>
    </source>
</evidence>
<evidence type="ECO:0000313" key="2">
    <source>
        <dbReference type="EMBL" id="CAG8718311.1"/>
    </source>
</evidence>
<feature type="non-terminal residue" evidence="2">
    <location>
        <position position="79"/>
    </location>
</feature>
<feature type="compositionally biased region" description="Polar residues" evidence="1">
    <location>
        <begin position="48"/>
        <end position="58"/>
    </location>
</feature>
<comment type="caution">
    <text evidence="2">The sequence shown here is derived from an EMBL/GenBank/DDBJ whole genome shotgun (WGS) entry which is preliminary data.</text>
</comment>
<feature type="region of interest" description="Disordered" evidence="1">
    <location>
        <begin position="25"/>
        <end position="58"/>
    </location>
</feature>
<accession>A0A9N9I3F9</accession>
<name>A0A9N9I3F9_9GLOM</name>
<organism evidence="2 3">
    <name type="scientific">Acaulospora morrowiae</name>
    <dbReference type="NCBI Taxonomy" id="94023"/>
    <lineage>
        <taxon>Eukaryota</taxon>
        <taxon>Fungi</taxon>
        <taxon>Fungi incertae sedis</taxon>
        <taxon>Mucoromycota</taxon>
        <taxon>Glomeromycotina</taxon>
        <taxon>Glomeromycetes</taxon>
        <taxon>Diversisporales</taxon>
        <taxon>Acaulosporaceae</taxon>
        <taxon>Acaulospora</taxon>
    </lineage>
</organism>
<protein>
    <submittedName>
        <fullName evidence="2">17938_t:CDS:1</fullName>
    </submittedName>
</protein>